<proteinExistence type="inferred from homology"/>
<dbReference type="KEGG" id="ilo:IL1323"/>
<dbReference type="OrthoDB" id="9807157at2"/>
<dbReference type="InterPro" id="IPR015424">
    <property type="entry name" value="PyrdxlP-dep_Trfase"/>
</dbReference>
<evidence type="ECO:0000313" key="14">
    <source>
        <dbReference type="EMBL" id="AAV82163.1"/>
    </source>
</evidence>
<evidence type="ECO:0000256" key="6">
    <source>
        <dbReference type="ARBA" id="ARBA00022679"/>
    </source>
</evidence>
<evidence type="ECO:0000259" key="13">
    <source>
        <dbReference type="Pfam" id="PF00155"/>
    </source>
</evidence>
<evidence type="ECO:0000256" key="5">
    <source>
        <dbReference type="ARBA" id="ARBA00013187"/>
    </source>
</evidence>
<dbReference type="HOGENOM" id="CLU_015846_11_2_6"/>
<comment type="similarity">
    <text evidence="3">Belongs to the class-II pyridoxal-phosphate-dependent aminotransferase family. BioF subfamily.</text>
</comment>
<protein>
    <recommendedName>
        <fullName evidence="5">8-amino-7-oxononanoate synthase</fullName>
        <ecNumber evidence="5">2.3.1.47</ecNumber>
    </recommendedName>
    <alternativeName>
        <fullName evidence="9">7-keto-8-amino-pelargonic acid synthase</fullName>
    </alternativeName>
    <alternativeName>
        <fullName evidence="10">8-amino-7-ketopelargonate synthase</fullName>
    </alternativeName>
</protein>
<dbReference type="GO" id="GO:0008710">
    <property type="term" value="F:8-amino-7-oxononanoate synthase activity"/>
    <property type="evidence" value="ECO:0007669"/>
    <property type="project" value="UniProtKB-EC"/>
</dbReference>
<evidence type="ECO:0000256" key="1">
    <source>
        <dbReference type="ARBA" id="ARBA00001933"/>
    </source>
</evidence>
<dbReference type="InterPro" id="IPR004839">
    <property type="entry name" value="Aminotransferase_I/II_large"/>
</dbReference>
<dbReference type="STRING" id="283942.IL1323"/>
<evidence type="ECO:0000256" key="12">
    <source>
        <dbReference type="RuleBase" id="RU003693"/>
    </source>
</evidence>
<evidence type="ECO:0000256" key="11">
    <source>
        <dbReference type="ARBA" id="ARBA00047715"/>
    </source>
</evidence>
<feature type="domain" description="Aminotransferase class I/classII large" evidence="13">
    <location>
        <begin position="30"/>
        <end position="362"/>
    </location>
</feature>
<dbReference type="InterPro" id="IPR015421">
    <property type="entry name" value="PyrdxlP-dep_Trfase_major"/>
</dbReference>
<dbReference type="InterPro" id="IPR015422">
    <property type="entry name" value="PyrdxlP-dep_Trfase_small"/>
</dbReference>
<dbReference type="GO" id="GO:0009102">
    <property type="term" value="P:biotin biosynthetic process"/>
    <property type="evidence" value="ECO:0007669"/>
    <property type="project" value="UniProtKB-KW"/>
</dbReference>
<evidence type="ECO:0000256" key="9">
    <source>
        <dbReference type="ARBA" id="ARBA00032610"/>
    </source>
</evidence>
<evidence type="ECO:0000256" key="10">
    <source>
        <dbReference type="ARBA" id="ARBA00033381"/>
    </source>
</evidence>
<keyword evidence="8 12" id="KW-0663">Pyridoxal phosphate</keyword>
<dbReference type="GO" id="GO:0030170">
    <property type="term" value="F:pyridoxal phosphate binding"/>
    <property type="evidence" value="ECO:0007669"/>
    <property type="project" value="InterPro"/>
</dbReference>
<evidence type="ECO:0000313" key="15">
    <source>
        <dbReference type="Proteomes" id="UP000001171"/>
    </source>
</evidence>
<accession>Q5QZ17</accession>
<dbReference type="AlphaFoldDB" id="Q5QZ17"/>
<dbReference type="Proteomes" id="UP000001171">
    <property type="component" value="Chromosome"/>
</dbReference>
<name>Q5QZ17_IDILO</name>
<comment type="cofactor">
    <cofactor evidence="1 12">
        <name>pyridoxal 5'-phosphate</name>
        <dbReference type="ChEBI" id="CHEBI:597326"/>
    </cofactor>
</comment>
<comment type="subunit">
    <text evidence="4">Homodimer.</text>
</comment>
<dbReference type="EMBL" id="AE017340">
    <property type="protein sequence ID" value="AAV82163.1"/>
    <property type="molecule type" value="Genomic_DNA"/>
</dbReference>
<evidence type="ECO:0000256" key="2">
    <source>
        <dbReference type="ARBA" id="ARBA00004746"/>
    </source>
</evidence>
<dbReference type="Gene3D" id="3.40.640.10">
    <property type="entry name" value="Type I PLP-dependent aspartate aminotransferase-like (Major domain)"/>
    <property type="match status" value="1"/>
</dbReference>
<gene>
    <name evidence="14" type="primary">bioF</name>
    <name evidence="14" type="ordered locus">IL1323</name>
</gene>
<dbReference type="eggNOG" id="COG0156">
    <property type="taxonomic scope" value="Bacteria"/>
</dbReference>
<comment type="pathway">
    <text evidence="2">Cofactor biosynthesis; biotin biosynthesis.</text>
</comment>
<keyword evidence="15" id="KW-1185">Reference proteome</keyword>
<dbReference type="PANTHER" id="PTHR13693">
    <property type="entry name" value="CLASS II AMINOTRANSFERASE/8-AMINO-7-OXONONANOATE SYNTHASE"/>
    <property type="match status" value="1"/>
</dbReference>
<evidence type="ECO:0000256" key="8">
    <source>
        <dbReference type="ARBA" id="ARBA00022898"/>
    </source>
</evidence>
<dbReference type="Gene3D" id="3.90.1150.10">
    <property type="entry name" value="Aspartate Aminotransferase, domain 1"/>
    <property type="match status" value="1"/>
</dbReference>
<dbReference type="InterPro" id="IPR001917">
    <property type="entry name" value="Aminotrans_II_pyridoxalP_BS"/>
</dbReference>
<dbReference type="PANTHER" id="PTHR13693:SF100">
    <property type="entry name" value="8-AMINO-7-OXONONANOATE SYNTHASE"/>
    <property type="match status" value="1"/>
</dbReference>
<evidence type="ECO:0000256" key="4">
    <source>
        <dbReference type="ARBA" id="ARBA00011738"/>
    </source>
</evidence>
<sequence length="372" mass="41251">MLGYEQRLNERKDSSLFRSRKVRSSDAHWQLDFSTNDYLGLSQHPDIKRAFKQAIDTWGVGSTGSPLLSGYSKVHQELEELLAEWMNKPRALLFNSGFAANHGVLTTLVDKQQKLFADKLVHASIIDGMQHGEGRFKRFPHNQPEPLIGKASPGDWLVTEGVFSMDGDVCDLNHLAYLKQRYGLKIMLDDAHGIAAYGAEGKGSLVADSAVADVITGTFGKALGVGGAFVCADDDEIESLIQFCRDYIYSTAMPPAQAAAIKASVEIVRSAEGDDRRGRLAERIQYFREQLKQRGLKTIESNSAIQTWLFNSDEDALNMATELQAQGYLCSVIRPPTVPAGSSRIRFSLTSEMSKPELAQFWSRVDRILSQL</sequence>
<dbReference type="PROSITE" id="PS00599">
    <property type="entry name" value="AA_TRANSFER_CLASS_2"/>
    <property type="match status" value="1"/>
</dbReference>
<dbReference type="InterPro" id="IPR050087">
    <property type="entry name" value="AON_synthase_class-II"/>
</dbReference>
<evidence type="ECO:0000256" key="7">
    <source>
        <dbReference type="ARBA" id="ARBA00022756"/>
    </source>
</evidence>
<evidence type="ECO:0000256" key="3">
    <source>
        <dbReference type="ARBA" id="ARBA00010008"/>
    </source>
</evidence>
<comment type="catalytic activity">
    <reaction evidence="11">
        <text>6-carboxyhexanoyl-[ACP] + L-alanine + H(+) = (8S)-8-amino-7-oxononanoate + holo-[ACP] + CO2</text>
        <dbReference type="Rhea" id="RHEA:42288"/>
        <dbReference type="Rhea" id="RHEA-COMP:9685"/>
        <dbReference type="Rhea" id="RHEA-COMP:9955"/>
        <dbReference type="ChEBI" id="CHEBI:15378"/>
        <dbReference type="ChEBI" id="CHEBI:16526"/>
        <dbReference type="ChEBI" id="CHEBI:57972"/>
        <dbReference type="ChEBI" id="CHEBI:64479"/>
        <dbReference type="ChEBI" id="CHEBI:78846"/>
        <dbReference type="ChEBI" id="CHEBI:149468"/>
        <dbReference type="EC" id="2.3.1.47"/>
    </reaction>
</comment>
<keyword evidence="7" id="KW-0093">Biotin biosynthesis</keyword>
<dbReference type="EC" id="2.3.1.47" evidence="5"/>
<organism evidence="14 15">
    <name type="scientific">Idiomarina loihiensis (strain ATCC BAA-735 / DSM 15497 / L2-TR)</name>
    <dbReference type="NCBI Taxonomy" id="283942"/>
    <lineage>
        <taxon>Bacteria</taxon>
        <taxon>Pseudomonadati</taxon>
        <taxon>Pseudomonadota</taxon>
        <taxon>Gammaproteobacteria</taxon>
        <taxon>Alteromonadales</taxon>
        <taxon>Idiomarinaceae</taxon>
        <taxon>Idiomarina</taxon>
    </lineage>
</organism>
<reference evidence="14 15" key="1">
    <citation type="journal article" date="2004" name="Proc. Natl. Acad. Sci. U.S.A.">
        <title>Genome sequence of the deep-sea gamma-proteobacterium Idiomarina loihiensis reveals amino acid fermentation as a source of carbon and energy.</title>
        <authorList>
            <person name="Hou S."/>
            <person name="Saw J.H."/>
            <person name="Lee K.S."/>
            <person name="Freitas T.A."/>
            <person name="Belisle C."/>
            <person name="Kawarabayasi Y."/>
            <person name="Donachie S.P."/>
            <person name="Pikina A."/>
            <person name="Galperin M.Y."/>
            <person name="Koonin E.V."/>
            <person name="Makarova K.S."/>
            <person name="Omelchenko M.V."/>
            <person name="Sorokin A."/>
            <person name="Wolf Y.I."/>
            <person name="Li Q.X."/>
            <person name="Keum Y.S."/>
            <person name="Campbell S."/>
            <person name="Denery J."/>
            <person name="Aizawa S."/>
            <person name="Shibata S."/>
            <person name="Malahoff A."/>
            <person name="Alam M."/>
        </authorList>
    </citation>
    <scope>NUCLEOTIDE SEQUENCE [LARGE SCALE GENOMIC DNA]</scope>
    <source>
        <strain evidence="15">ATCC BAA-735 / DSM 15497 / L2-TR</strain>
    </source>
</reference>
<keyword evidence="6" id="KW-0808">Transferase</keyword>
<dbReference type="SUPFAM" id="SSF53383">
    <property type="entry name" value="PLP-dependent transferases"/>
    <property type="match status" value="1"/>
</dbReference>
<dbReference type="Pfam" id="PF00155">
    <property type="entry name" value="Aminotran_1_2"/>
    <property type="match status" value="1"/>
</dbReference>